<protein>
    <submittedName>
        <fullName evidence="2">Uncharacterized protein</fullName>
    </submittedName>
</protein>
<keyword evidence="1" id="KW-0175">Coiled coil</keyword>
<feature type="coiled-coil region" evidence="1">
    <location>
        <begin position="518"/>
        <end position="555"/>
    </location>
</feature>
<accession>A0ABU7I4X3</accession>
<keyword evidence="3" id="KW-1185">Reference proteome</keyword>
<evidence type="ECO:0000313" key="3">
    <source>
        <dbReference type="Proteomes" id="UP001336835"/>
    </source>
</evidence>
<dbReference type="EMBL" id="JAZDQT010000001">
    <property type="protein sequence ID" value="MEE1944502.1"/>
    <property type="molecule type" value="Genomic_DNA"/>
</dbReference>
<dbReference type="Proteomes" id="UP001336835">
    <property type="component" value="Unassembled WGS sequence"/>
</dbReference>
<organism evidence="2 3">
    <name type="scientific">Pedobacter albus</name>
    <dbReference type="NCBI Taxonomy" id="3113905"/>
    <lineage>
        <taxon>Bacteria</taxon>
        <taxon>Pseudomonadati</taxon>
        <taxon>Bacteroidota</taxon>
        <taxon>Sphingobacteriia</taxon>
        <taxon>Sphingobacteriales</taxon>
        <taxon>Sphingobacteriaceae</taxon>
        <taxon>Pedobacter</taxon>
    </lineage>
</organism>
<sequence>MNSYNENLYATVVSSLRELDQKQKSAKSSLNAAMFTLYYKEAGRITAESKLKEAGDVYLFQQKVKQQAVNDRNVSFNVLNAANQQKKFTAQAITNAATSAANIQVLSNAVAKLSKNVGGILTMLTSSDYGSEIYKQSRIAYDLMIDTAYDAKKLSQLGREVSTLTAAVSADEVANQAKLTDDSIASILAVTTSDFEATAKSLADCNEALATANVVEKQAEGDLEFINVDYFATRRAYNLNNKVLNLNLVSVALNSSDFDDDKKDNCSYVVRFNPYQPPFDQALTMLSNKPKNSSVVEDYYIMLVKESSQATFSITAAETLLLTADPTKKCYYRVEDKSDDKPMEHIFYTASLRDTDGNSIEVGTKYVAFVLVVLTDEYKKTINSYSDILSAPSVAFMLSNKLMAPKAVTCVENVLTFELLEKASYNVEYRCMFLPNCIVGNKNMLTESGLRNIEKEVELQEKMSAVYAPAIADLQKQIVSLNNSLDGLREEKSTNDAQLALAKKDKNKENQDSSSAKNTELQTQIDAILKEIEEAERKLRNNKVNQNRLQRAMEEKIQEQPGFFFNLMIAEQITSANYSQVVPQKTVDSKDKKEKGDSAAALVKGKMEIHENTTDNFGNPLVKGASYIPVVLAYANMEDQNGQFTNALSAFETTSPFIYTPKTKTK</sequence>
<evidence type="ECO:0000313" key="2">
    <source>
        <dbReference type="EMBL" id="MEE1944502.1"/>
    </source>
</evidence>
<evidence type="ECO:0000256" key="1">
    <source>
        <dbReference type="SAM" id="Coils"/>
    </source>
</evidence>
<gene>
    <name evidence="2" type="ORF">VRU48_05240</name>
</gene>
<reference evidence="2 3" key="1">
    <citation type="submission" date="2024-01" db="EMBL/GenBank/DDBJ databases">
        <title>Pedobacter sp. nov., isolated from fresh soil.</title>
        <authorList>
            <person name="Le N.T.T."/>
        </authorList>
    </citation>
    <scope>NUCLEOTIDE SEQUENCE [LARGE SCALE GENOMIC DNA]</scope>
    <source>
        <strain evidence="2 3">KR3-3</strain>
    </source>
</reference>
<proteinExistence type="predicted"/>
<name>A0ABU7I4X3_9SPHI</name>
<comment type="caution">
    <text evidence="2">The sequence shown here is derived from an EMBL/GenBank/DDBJ whole genome shotgun (WGS) entry which is preliminary data.</text>
</comment>
<dbReference type="RefSeq" id="WP_330106871.1">
    <property type="nucleotide sequence ID" value="NZ_JAZDQT010000001.1"/>
</dbReference>